<dbReference type="PRINTS" id="PR00413">
    <property type="entry name" value="HADHALOGNASE"/>
</dbReference>
<proteinExistence type="predicted"/>
<dbReference type="Pfam" id="PF00702">
    <property type="entry name" value="Hydrolase"/>
    <property type="match status" value="1"/>
</dbReference>
<reference evidence="1" key="2">
    <citation type="journal article" date="2020" name="Microorganisms">
        <title>Osmotic Adaptation and Compatible Solute Biosynthesis of Phototrophic Bacteria as Revealed from Genome Analyses.</title>
        <authorList>
            <person name="Imhoff J.F."/>
            <person name="Rahn T."/>
            <person name="Kunzel S."/>
            <person name="Keller A."/>
            <person name="Neulinger S.C."/>
        </authorList>
    </citation>
    <scope>NUCLEOTIDE SEQUENCE</scope>
    <source>
        <strain evidence="1">LMG 28126</strain>
    </source>
</reference>
<gene>
    <name evidence="1" type="ORF">CCR87_08855</name>
</gene>
<dbReference type="PANTHER" id="PTHR43611">
    <property type="entry name" value="ALPHA-D-GLUCOSE 1-PHOSPHATE PHOSPHATASE"/>
    <property type="match status" value="1"/>
</dbReference>
<evidence type="ECO:0000313" key="2">
    <source>
        <dbReference type="Proteomes" id="UP000706333"/>
    </source>
</evidence>
<sequence length="211" mass="22650">MPSAPAPAAVVLDIGNVLVGWDPVGVYDRAIGHEARARLFAEVDLEVMNLEVDRGRPLVDAVAERAARHPAHADHILLWSTLWRQMFAPVIAPSVATLRALKSAGVPVFALSNFGRETFAMAEADHDFLRLFDRRFLSGELGTLKPEPEIYAALEGATGLSGAALLFADDRADNIAAAAARGWRTHHFTDPAAWAARLVAEGVLTAEEAAP</sequence>
<dbReference type="InterPro" id="IPR036412">
    <property type="entry name" value="HAD-like_sf"/>
</dbReference>
<dbReference type="Gene3D" id="1.10.150.240">
    <property type="entry name" value="Putative phosphatase, domain 2"/>
    <property type="match status" value="1"/>
</dbReference>
<reference evidence="1" key="1">
    <citation type="submission" date="2017-05" db="EMBL/GenBank/DDBJ databases">
        <authorList>
            <person name="Imhoff J.F."/>
            <person name="Rahn T."/>
            <person name="Kuenzel S."/>
            <person name="Neulinger S.C."/>
        </authorList>
    </citation>
    <scope>NUCLEOTIDE SEQUENCE</scope>
    <source>
        <strain evidence="1">LMG 28126</strain>
    </source>
</reference>
<dbReference type="InterPro" id="IPR023214">
    <property type="entry name" value="HAD_sf"/>
</dbReference>
<dbReference type="InterPro" id="IPR006439">
    <property type="entry name" value="HAD-SF_hydro_IA"/>
</dbReference>
<protein>
    <submittedName>
        <fullName evidence="1">Haloacid dehalogenase</fullName>
    </submittedName>
</protein>
<accession>A0A934TLN3</accession>
<dbReference type="NCBIfam" id="TIGR01509">
    <property type="entry name" value="HAD-SF-IA-v3"/>
    <property type="match status" value="1"/>
</dbReference>
<dbReference type="EMBL" id="NHSD01000247">
    <property type="protein sequence ID" value="MBK5927432.1"/>
    <property type="molecule type" value="Genomic_DNA"/>
</dbReference>
<dbReference type="SUPFAM" id="SSF56784">
    <property type="entry name" value="HAD-like"/>
    <property type="match status" value="1"/>
</dbReference>
<dbReference type="RefSeq" id="WP_201157192.1">
    <property type="nucleotide sequence ID" value="NZ_NHSD01000247.1"/>
</dbReference>
<dbReference type="Proteomes" id="UP000706333">
    <property type="component" value="Unassembled WGS sequence"/>
</dbReference>
<dbReference type="Gene3D" id="3.40.50.1000">
    <property type="entry name" value="HAD superfamily/HAD-like"/>
    <property type="match status" value="1"/>
</dbReference>
<dbReference type="AlphaFoldDB" id="A0A934TLN3"/>
<dbReference type="InterPro" id="IPR023198">
    <property type="entry name" value="PGP-like_dom2"/>
</dbReference>
<keyword evidence="2" id="KW-1185">Reference proteome</keyword>
<dbReference type="PANTHER" id="PTHR43611:SF3">
    <property type="entry name" value="FLAVIN MONONUCLEOTIDE HYDROLASE 1, CHLOROPLATIC"/>
    <property type="match status" value="1"/>
</dbReference>
<name>A0A934TLN3_9RHOB</name>
<evidence type="ECO:0000313" key="1">
    <source>
        <dbReference type="EMBL" id="MBK5927432.1"/>
    </source>
</evidence>
<comment type="caution">
    <text evidence="1">The sequence shown here is derived from an EMBL/GenBank/DDBJ whole genome shotgun (WGS) entry which is preliminary data.</text>
</comment>
<organism evidence="1 2">
    <name type="scientific">Rhodobaculum claviforme</name>
    <dbReference type="NCBI Taxonomy" id="1549854"/>
    <lineage>
        <taxon>Bacteria</taxon>
        <taxon>Pseudomonadati</taxon>
        <taxon>Pseudomonadota</taxon>
        <taxon>Alphaproteobacteria</taxon>
        <taxon>Rhodobacterales</taxon>
        <taxon>Paracoccaceae</taxon>
        <taxon>Rhodobaculum</taxon>
    </lineage>
</organism>